<accession>A0A4Q9KRW5</accession>
<comment type="caution">
    <text evidence="1">The sequence shown here is derived from an EMBL/GenBank/DDBJ whole genome shotgun (WGS) entry which is preliminary data.</text>
</comment>
<dbReference type="VEuPathDB" id="MicrosporidiaDB:CWI39_2925p0010"/>
<dbReference type="AlphaFoldDB" id="A0A4Q9KRW5"/>
<proteinExistence type="predicted"/>
<dbReference type="Proteomes" id="UP000293045">
    <property type="component" value="Unassembled WGS sequence"/>
</dbReference>
<gene>
    <name evidence="1" type="ORF">CWI39_2925p0010</name>
</gene>
<evidence type="ECO:0000313" key="1">
    <source>
        <dbReference type="EMBL" id="TBT97472.1"/>
    </source>
</evidence>
<dbReference type="EMBL" id="PIXR01002925">
    <property type="protein sequence ID" value="TBT97472.1"/>
    <property type="molecule type" value="Genomic_DNA"/>
</dbReference>
<dbReference type="VEuPathDB" id="MicrosporidiaDB:CWI36_0256p0010"/>
<evidence type="ECO:0000313" key="2">
    <source>
        <dbReference type="Proteomes" id="UP000293045"/>
    </source>
</evidence>
<organism evidence="1 2">
    <name type="scientific">Hamiltosporidium magnivora</name>
    <dbReference type="NCBI Taxonomy" id="148818"/>
    <lineage>
        <taxon>Eukaryota</taxon>
        <taxon>Fungi</taxon>
        <taxon>Fungi incertae sedis</taxon>
        <taxon>Microsporidia</taxon>
        <taxon>Dubosqiidae</taxon>
        <taxon>Hamiltosporidium</taxon>
    </lineage>
</organism>
<protein>
    <submittedName>
        <fullName evidence="1">Uncharacterized protein</fullName>
    </submittedName>
</protein>
<name>A0A4Q9KRW5_9MICR</name>
<reference evidence="1 2" key="1">
    <citation type="submission" date="2017-12" db="EMBL/GenBank/DDBJ databases">
        <authorList>
            <person name="Pombert J.-F."/>
            <person name="Haag K.L."/>
            <person name="Ebert D."/>
        </authorList>
    </citation>
    <scope>NUCLEOTIDE SEQUENCE [LARGE SCALE GENOMIC DNA]</scope>
    <source>
        <strain evidence="1">IL-BN-2</strain>
    </source>
</reference>
<sequence>MTVLMDYDNFDDHQSEVPLSFSQRLKHKYIIFENNFVNDISNFLKEFLRSCESLYEFKSHRIIYLTLFLNIDDWFEIVGEDKFKDVLIISFSNSKSSLITILEEIYVDRALPRPFCNEIDSIFDAIKNNIRLRTKISVHFHKVRDSVVNKILSIFCEKKKVANEIFPGQDTRASNIKIIKTIPISFKYYFKRTINKKFERSRHFRISGYSFEK</sequence>